<dbReference type="HOGENOM" id="CLU_1750755_0_0_1"/>
<sequence length="149" mass="16511">MASFPPAIPIGEASSLRPAGSRYGAEDHWHQSTSTANIESNQSPICRDAYENADIDMSRGLAASKASTNDVVAPGRYYSSEKFNPQHIPQRPHRREVAFAWHLLTPPTEAALASRVTSGSRTIDTSENQILHTLNERTEYSQARAKRYN</sequence>
<comment type="caution">
    <text evidence="2">The sequence shown here is derived from an EMBL/GenBank/DDBJ whole genome shotgun (WGS) entry which is preliminary data.</text>
</comment>
<organism evidence="2 3">
    <name type="scientific">Sclerotinia borealis (strain F-4128)</name>
    <dbReference type="NCBI Taxonomy" id="1432307"/>
    <lineage>
        <taxon>Eukaryota</taxon>
        <taxon>Fungi</taxon>
        <taxon>Dikarya</taxon>
        <taxon>Ascomycota</taxon>
        <taxon>Pezizomycotina</taxon>
        <taxon>Leotiomycetes</taxon>
        <taxon>Helotiales</taxon>
        <taxon>Sclerotiniaceae</taxon>
        <taxon>Sclerotinia</taxon>
    </lineage>
</organism>
<name>W9CBY8_SCLBF</name>
<feature type="region of interest" description="Disordered" evidence="1">
    <location>
        <begin position="1"/>
        <end position="27"/>
    </location>
</feature>
<keyword evidence="3" id="KW-1185">Reference proteome</keyword>
<dbReference type="Proteomes" id="UP000019487">
    <property type="component" value="Unassembled WGS sequence"/>
</dbReference>
<dbReference type="AlphaFoldDB" id="W9CBY8"/>
<proteinExistence type="predicted"/>
<dbReference type="EMBL" id="AYSA01000330">
    <property type="protein sequence ID" value="ESZ93308.1"/>
    <property type="molecule type" value="Genomic_DNA"/>
</dbReference>
<evidence type="ECO:0000313" key="2">
    <source>
        <dbReference type="EMBL" id="ESZ93308.1"/>
    </source>
</evidence>
<evidence type="ECO:0000256" key="1">
    <source>
        <dbReference type="SAM" id="MobiDB-lite"/>
    </source>
</evidence>
<protein>
    <submittedName>
        <fullName evidence="2">Uncharacterized protein</fullName>
    </submittedName>
</protein>
<reference evidence="2 3" key="1">
    <citation type="journal article" date="2014" name="Genome Announc.">
        <title>Draft genome sequence of Sclerotinia borealis, a psychrophilic plant pathogenic fungus.</title>
        <authorList>
            <person name="Mardanov A.V."/>
            <person name="Beletsky A.V."/>
            <person name="Kadnikov V.V."/>
            <person name="Ignatov A.N."/>
            <person name="Ravin N.V."/>
        </authorList>
    </citation>
    <scope>NUCLEOTIDE SEQUENCE [LARGE SCALE GENOMIC DNA]</scope>
    <source>
        <strain evidence="3">F-4157</strain>
    </source>
</reference>
<gene>
    <name evidence="2" type="ORF">SBOR_6289</name>
</gene>
<evidence type="ECO:0000313" key="3">
    <source>
        <dbReference type="Proteomes" id="UP000019487"/>
    </source>
</evidence>
<accession>W9CBY8</accession>